<protein>
    <submittedName>
        <fullName evidence="1">DUF1579 domain-containing protein</fullName>
    </submittedName>
</protein>
<proteinExistence type="predicted"/>
<keyword evidence="2" id="KW-1185">Reference proteome</keyword>
<dbReference type="AlphaFoldDB" id="A0A4U5JX76"/>
<organism evidence="1 2">
    <name type="scientific">Luteimonas gilva</name>
    <dbReference type="NCBI Taxonomy" id="2572684"/>
    <lineage>
        <taxon>Bacteria</taxon>
        <taxon>Pseudomonadati</taxon>
        <taxon>Pseudomonadota</taxon>
        <taxon>Gammaproteobacteria</taxon>
        <taxon>Lysobacterales</taxon>
        <taxon>Lysobacteraceae</taxon>
        <taxon>Luteimonas</taxon>
    </lineage>
</organism>
<gene>
    <name evidence="1" type="ORF">FCE95_05705</name>
</gene>
<name>A0A4U5JX76_9GAMM</name>
<sequence>MRLPTGDVHDFDIFVGRWRTQQRRLKERLVGSTDWIEFEGVQDFRLLLGGAGNMTDNLFQLPDGPYRGVTVRAFDPQTKSWAIWWLDGNRPHKIDVPVIGRFENGSGAFYADDKFDGKPIKVRFLWKDIKADSRRWEQAFSPDGGKTWETNWTGDFFRIT</sequence>
<evidence type="ECO:0000313" key="1">
    <source>
        <dbReference type="EMBL" id="TKR34265.1"/>
    </source>
</evidence>
<reference evidence="1 2" key="1">
    <citation type="submission" date="2019-04" db="EMBL/GenBank/DDBJ databases">
        <title>Reference strain of H23.</title>
        <authorList>
            <person name="Luo X."/>
        </authorList>
    </citation>
    <scope>NUCLEOTIDE SEQUENCE [LARGE SCALE GENOMIC DNA]</scope>
    <source>
        <strain evidence="1 2">H23</strain>
    </source>
</reference>
<dbReference type="Proteomes" id="UP000308707">
    <property type="component" value="Unassembled WGS sequence"/>
</dbReference>
<dbReference type="OrthoDB" id="9814791at2"/>
<dbReference type="EMBL" id="SZUA01000001">
    <property type="protein sequence ID" value="TKR34265.1"/>
    <property type="molecule type" value="Genomic_DNA"/>
</dbReference>
<comment type="caution">
    <text evidence="1">The sequence shown here is derived from an EMBL/GenBank/DDBJ whole genome shotgun (WGS) entry which is preliminary data.</text>
</comment>
<evidence type="ECO:0000313" key="2">
    <source>
        <dbReference type="Proteomes" id="UP000308707"/>
    </source>
</evidence>
<accession>A0A4U5JX76</accession>